<dbReference type="InterPro" id="IPR001789">
    <property type="entry name" value="Sig_transdc_resp-reg_receiver"/>
</dbReference>
<keyword evidence="1" id="KW-0597">Phosphoprotein</keyword>
<sequence>MPQLFRAIIVEDEILARKRLIRLLNEYEREIEVVGEATNGQEGLELIEKLDPDLVFLDIEMPGLNGFEMLQKLDNPPTVIFTTAYEEYAIKAFQENSIDYLLKPIEEERLKTSLDKLKKFNNRTSSENIDSVLSLIEQLKPKPDLVSFPVKVGDRIIMVKLEDIVYFEAADKYVNLYTNANQTFLIDQSLSELVIKLPENFLRVHRGNIVNKNYIKEFQKHFNNRFILVLEDGTRIRSGKSYYEELKALLTI</sequence>
<comment type="caution">
    <text evidence="5">The sequence shown here is derived from an EMBL/GenBank/DDBJ whole genome shotgun (WGS) entry which is preliminary data.</text>
</comment>
<protein>
    <submittedName>
        <fullName evidence="5">LytTR family DNA-binding domain-containing protein</fullName>
    </submittedName>
</protein>
<keyword evidence="5" id="KW-0238">DNA-binding</keyword>
<organism evidence="5 6">
    <name type="scientific">Splendidivirga corallicola</name>
    <dbReference type="NCBI Taxonomy" id="3051826"/>
    <lineage>
        <taxon>Bacteria</taxon>
        <taxon>Pseudomonadati</taxon>
        <taxon>Bacteroidota</taxon>
        <taxon>Cytophagia</taxon>
        <taxon>Cytophagales</taxon>
        <taxon>Splendidivirgaceae</taxon>
        <taxon>Splendidivirga</taxon>
    </lineage>
</organism>
<dbReference type="Pfam" id="PF00072">
    <property type="entry name" value="Response_reg"/>
    <property type="match status" value="1"/>
</dbReference>
<evidence type="ECO:0000313" key="5">
    <source>
        <dbReference type="EMBL" id="MDN5200959.1"/>
    </source>
</evidence>
<feature type="domain" description="Response regulatory" evidence="3">
    <location>
        <begin position="6"/>
        <end position="118"/>
    </location>
</feature>
<keyword evidence="2" id="KW-0175">Coiled coil</keyword>
<dbReference type="Gene3D" id="2.40.50.1020">
    <property type="entry name" value="LytTr DNA-binding domain"/>
    <property type="match status" value="1"/>
</dbReference>
<dbReference type="SMART" id="SM00448">
    <property type="entry name" value="REC"/>
    <property type="match status" value="1"/>
</dbReference>
<dbReference type="PANTHER" id="PTHR37299:SF1">
    <property type="entry name" value="STAGE 0 SPORULATION PROTEIN A HOMOLOG"/>
    <property type="match status" value="1"/>
</dbReference>
<dbReference type="PANTHER" id="PTHR37299">
    <property type="entry name" value="TRANSCRIPTIONAL REGULATOR-RELATED"/>
    <property type="match status" value="1"/>
</dbReference>
<dbReference type="Proteomes" id="UP001172082">
    <property type="component" value="Unassembled WGS sequence"/>
</dbReference>
<dbReference type="RefSeq" id="WP_346750989.1">
    <property type="nucleotide sequence ID" value="NZ_JAUJEA010000002.1"/>
</dbReference>
<dbReference type="SUPFAM" id="SSF52172">
    <property type="entry name" value="CheY-like"/>
    <property type="match status" value="1"/>
</dbReference>
<dbReference type="Gene3D" id="3.40.50.2300">
    <property type="match status" value="1"/>
</dbReference>
<dbReference type="InterPro" id="IPR007492">
    <property type="entry name" value="LytTR_DNA-bd_dom"/>
</dbReference>
<dbReference type="Pfam" id="PF04397">
    <property type="entry name" value="LytTR"/>
    <property type="match status" value="1"/>
</dbReference>
<evidence type="ECO:0000313" key="6">
    <source>
        <dbReference type="Proteomes" id="UP001172082"/>
    </source>
</evidence>
<evidence type="ECO:0000259" key="3">
    <source>
        <dbReference type="PROSITE" id="PS50110"/>
    </source>
</evidence>
<name>A0ABT8KJS6_9BACT</name>
<proteinExistence type="predicted"/>
<feature type="modified residue" description="4-aspartylphosphate" evidence="1">
    <location>
        <position position="58"/>
    </location>
</feature>
<evidence type="ECO:0000259" key="4">
    <source>
        <dbReference type="PROSITE" id="PS50930"/>
    </source>
</evidence>
<evidence type="ECO:0000256" key="2">
    <source>
        <dbReference type="SAM" id="Coils"/>
    </source>
</evidence>
<dbReference type="InterPro" id="IPR011006">
    <property type="entry name" value="CheY-like_superfamily"/>
</dbReference>
<dbReference type="PROSITE" id="PS50930">
    <property type="entry name" value="HTH_LYTTR"/>
    <property type="match status" value="1"/>
</dbReference>
<evidence type="ECO:0000256" key="1">
    <source>
        <dbReference type="PROSITE-ProRule" id="PRU00169"/>
    </source>
</evidence>
<gene>
    <name evidence="5" type="ORF">QQ008_06295</name>
</gene>
<dbReference type="InterPro" id="IPR046947">
    <property type="entry name" value="LytR-like"/>
</dbReference>
<feature type="domain" description="HTH LytTR-type" evidence="4">
    <location>
        <begin position="148"/>
        <end position="252"/>
    </location>
</feature>
<dbReference type="GO" id="GO:0003677">
    <property type="term" value="F:DNA binding"/>
    <property type="evidence" value="ECO:0007669"/>
    <property type="project" value="UniProtKB-KW"/>
</dbReference>
<reference evidence="5" key="1">
    <citation type="submission" date="2023-06" db="EMBL/GenBank/DDBJ databases">
        <title>Genomic of Parafulvivirga corallium.</title>
        <authorList>
            <person name="Wang G."/>
        </authorList>
    </citation>
    <scope>NUCLEOTIDE SEQUENCE</scope>
    <source>
        <strain evidence="5">BMA10</strain>
    </source>
</reference>
<feature type="coiled-coil region" evidence="2">
    <location>
        <begin position="10"/>
        <end position="37"/>
    </location>
</feature>
<dbReference type="EMBL" id="JAUJEA010000002">
    <property type="protein sequence ID" value="MDN5200959.1"/>
    <property type="molecule type" value="Genomic_DNA"/>
</dbReference>
<keyword evidence="6" id="KW-1185">Reference proteome</keyword>
<accession>A0ABT8KJS6</accession>
<dbReference type="SMART" id="SM00850">
    <property type="entry name" value="LytTR"/>
    <property type="match status" value="1"/>
</dbReference>
<dbReference type="PROSITE" id="PS50110">
    <property type="entry name" value="RESPONSE_REGULATORY"/>
    <property type="match status" value="1"/>
</dbReference>